<reference evidence="2" key="1">
    <citation type="journal article" date="2019" name="Int. J. Syst. Evol. Microbiol.">
        <title>The Global Catalogue of Microorganisms (GCM) 10K type strain sequencing project: providing services to taxonomists for standard genome sequencing and annotation.</title>
        <authorList>
            <consortium name="The Broad Institute Genomics Platform"/>
            <consortium name="The Broad Institute Genome Sequencing Center for Infectious Disease"/>
            <person name="Wu L."/>
            <person name="Ma J."/>
        </authorList>
    </citation>
    <scope>NUCLEOTIDE SEQUENCE [LARGE SCALE GENOMIC DNA]</scope>
    <source>
        <strain evidence="2">CCUG 49679</strain>
    </source>
</reference>
<comment type="caution">
    <text evidence="1">The sequence shown here is derived from an EMBL/GenBank/DDBJ whole genome shotgun (WGS) entry which is preliminary data.</text>
</comment>
<organism evidence="1 2">
    <name type="scientific">Flavobacterium qiangtangense</name>
    <dbReference type="NCBI Taxonomy" id="1442595"/>
    <lineage>
        <taxon>Bacteria</taxon>
        <taxon>Pseudomonadati</taxon>
        <taxon>Bacteroidota</taxon>
        <taxon>Flavobacteriia</taxon>
        <taxon>Flavobacteriales</taxon>
        <taxon>Flavobacteriaceae</taxon>
        <taxon>Flavobacterium</taxon>
    </lineage>
</organism>
<evidence type="ECO:0000313" key="1">
    <source>
        <dbReference type="EMBL" id="MFC6096282.1"/>
    </source>
</evidence>
<dbReference type="EMBL" id="JBHSQB010000005">
    <property type="protein sequence ID" value="MFC6096282.1"/>
    <property type="molecule type" value="Genomic_DNA"/>
</dbReference>
<proteinExistence type="predicted"/>
<gene>
    <name evidence="1" type="ORF">ACFPVY_06445</name>
</gene>
<accession>A0ABW1PMT9</accession>
<protein>
    <submittedName>
        <fullName evidence="1">Uncharacterized protein</fullName>
    </submittedName>
</protein>
<dbReference type="RefSeq" id="WP_379791151.1">
    <property type="nucleotide sequence ID" value="NZ_JBHSQB010000005.1"/>
</dbReference>
<sequence>MILNKEFLKENRNFINETKAPFLVLDLKHFQYYNDVERFGFAVEVLNVVNSVSWVNKICQDLNSSYCIDTAVFYEIMDCLFAEKCLDHSRLASYFKVQQDLENISIIFQKVTETDRNFELPIEVDFIILGVDLEKYHELNDDTKSDLHDDYAVLFSKVRSNVIEVSEFILQAKELLSVIETTEPELV</sequence>
<dbReference type="Proteomes" id="UP001596287">
    <property type="component" value="Unassembled WGS sequence"/>
</dbReference>
<evidence type="ECO:0000313" key="2">
    <source>
        <dbReference type="Proteomes" id="UP001596287"/>
    </source>
</evidence>
<keyword evidence="2" id="KW-1185">Reference proteome</keyword>
<name>A0ABW1PMT9_9FLAO</name>